<dbReference type="NCBIfam" id="NF002636">
    <property type="entry name" value="PRK02304.1-5"/>
    <property type="match status" value="1"/>
</dbReference>
<evidence type="ECO:0000256" key="10">
    <source>
        <dbReference type="ARBA" id="ARBA00022726"/>
    </source>
</evidence>
<dbReference type="OMA" id="QAYDLEY"/>
<evidence type="ECO:0000256" key="8">
    <source>
        <dbReference type="ARBA" id="ARBA00022676"/>
    </source>
</evidence>
<comment type="pathway">
    <text evidence="4">Purine metabolism; AMP biosynthesis via salvage pathway; AMP from adenine: step 1/1.</text>
</comment>
<dbReference type="UniPathway" id="UPA00588">
    <property type="reaction ID" value="UER00646"/>
</dbReference>
<keyword evidence="13" id="KW-1185">Reference proteome</keyword>
<protein>
    <recommendedName>
        <fullName evidence="6">adenine phosphoribosyltransferase</fullName>
        <ecNumber evidence="6">2.4.2.7</ecNumber>
    </recommendedName>
</protein>
<dbReference type="eggNOG" id="KOG1712">
    <property type="taxonomic scope" value="Eukaryota"/>
</dbReference>
<comment type="similarity">
    <text evidence="5">Belongs to the purine/pyrimidine phosphoribosyltransferase family.</text>
</comment>
<dbReference type="SUPFAM" id="SSF53271">
    <property type="entry name" value="PRTase-like"/>
    <property type="match status" value="1"/>
</dbReference>
<dbReference type="FunCoup" id="A9V5E6">
    <property type="interactions" value="756"/>
</dbReference>
<dbReference type="Pfam" id="PF00156">
    <property type="entry name" value="Pribosyltran"/>
    <property type="match status" value="1"/>
</dbReference>
<evidence type="ECO:0000256" key="7">
    <source>
        <dbReference type="ARBA" id="ARBA00022490"/>
    </source>
</evidence>
<dbReference type="GeneID" id="5893218"/>
<dbReference type="EMBL" id="CH991560">
    <property type="protein sequence ID" value="EDQ87269.1"/>
    <property type="molecule type" value="Genomic_DNA"/>
</dbReference>
<gene>
    <name evidence="12" type="ORF">MONBRDRAFT_38051</name>
</gene>
<dbReference type="GO" id="GO:0044209">
    <property type="term" value="P:AMP salvage"/>
    <property type="evidence" value="ECO:0000318"/>
    <property type="project" value="GO_Central"/>
</dbReference>
<dbReference type="GO" id="GO:0005737">
    <property type="term" value="C:cytoplasm"/>
    <property type="evidence" value="ECO:0000318"/>
    <property type="project" value="GO_Central"/>
</dbReference>
<reference evidence="12 13" key="1">
    <citation type="journal article" date="2008" name="Nature">
        <title>The genome of the choanoflagellate Monosiga brevicollis and the origin of metazoans.</title>
        <authorList>
            <consortium name="JGI Sequencing"/>
            <person name="King N."/>
            <person name="Westbrook M.J."/>
            <person name="Young S.L."/>
            <person name="Kuo A."/>
            <person name="Abedin M."/>
            <person name="Chapman J."/>
            <person name="Fairclough S."/>
            <person name="Hellsten U."/>
            <person name="Isogai Y."/>
            <person name="Letunic I."/>
            <person name="Marr M."/>
            <person name="Pincus D."/>
            <person name="Putnam N."/>
            <person name="Rokas A."/>
            <person name="Wright K.J."/>
            <person name="Zuzow R."/>
            <person name="Dirks W."/>
            <person name="Good M."/>
            <person name="Goodstein D."/>
            <person name="Lemons D."/>
            <person name="Li W."/>
            <person name="Lyons J.B."/>
            <person name="Morris A."/>
            <person name="Nichols S."/>
            <person name="Richter D.J."/>
            <person name="Salamov A."/>
            <person name="Bork P."/>
            <person name="Lim W.A."/>
            <person name="Manning G."/>
            <person name="Miller W.T."/>
            <person name="McGinnis W."/>
            <person name="Shapiro H."/>
            <person name="Tjian R."/>
            <person name="Grigoriev I.V."/>
            <person name="Rokhsar D."/>
        </authorList>
    </citation>
    <scope>NUCLEOTIDE SEQUENCE [LARGE SCALE GENOMIC DNA]</scope>
    <source>
        <strain evidence="13">MX1 / ATCC 50154</strain>
    </source>
</reference>
<evidence type="ECO:0000256" key="1">
    <source>
        <dbReference type="ARBA" id="ARBA00000868"/>
    </source>
</evidence>
<dbReference type="InterPro" id="IPR029057">
    <property type="entry name" value="PRTase-like"/>
</dbReference>
<evidence type="ECO:0000256" key="6">
    <source>
        <dbReference type="ARBA" id="ARBA00011893"/>
    </source>
</evidence>
<dbReference type="GO" id="GO:0002055">
    <property type="term" value="F:adenine binding"/>
    <property type="evidence" value="ECO:0000318"/>
    <property type="project" value="GO_Central"/>
</dbReference>
<dbReference type="GO" id="GO:0003999">
    <property type="term" value="F:adenine phosphoribosyltransferase activity"/>
    <property type="evidence" value="ECO:0000318"/>
    <property type="project" value="GO_Central"/>
</dbReference>
<dbReference type="KEGG" id="mbr:MONBRDRAFT_38051"/>
<dbReference type="STRING" id="81824.A9V5E6"/>
<dbReference type="InterPro" id="IPR000836">
    <property type="entry name" value="PRTase_dom"/>
</dbReference>
<keyword evidence="7" id="KW-0963">Cytoplasm</keyword>
<dbReference type="CDD" id="cd06223">
    <property type="entry name" value="PRTases_typeI"/>
    <property type="match status" value="1"/>
</dbReference>
<evidence type="ECO:0000259" key="11">
    <source>
        <dbReference type="Pfam" id="PF00156"/>
    </source>
</evidence>
<dbReference type="Gene3D" id="3.40.50.2020">
    <property type="match status" value="1"/>
</dbReference>
<dbReference type="HAMAP" id="MF_00004">
    <property type="entry name" value="Aden_phosphoribosyltr"/>
    <property type="match status" value="1"/>
</dbReference>
<dbReference type="GO" id="GO:0016208">
    <property type="term" value="F:AMP binding"/>
    <property type="evidence" value="ECO:0000318"/>
    <property type="project" value="GO_Central"/>
</dbReference>
<keyword evidence="9" id="KW-0808">Transferase</keyword>
<dbReference type="EC" id="2.4.2.7" evidence="6"/>
<dbReference type="RefSeq" id="XP_001747882.1">
    <property type="nucleotide sequence ID" value="XM_001747830.1"/>
</dbReference>
<dbReference type="InParanoid" id="A9V5E6"/>
<dbReference type="InterPro" id="IPR050054">
    <property type="entry name" value="UPRTase/APRTase"/>
</dbReference>
<accession>A9V5E6</accession>
<dbReference type="Proteomes" id="UP000001357">
    <property type="component" value="Unassembled WGS sequence"/>
</dbReference>
<name>A9V5E6_MONBE</name>
<dbReference type="PANTHER" id="PTHR32315:SF3">
    <property type="entry name" value="ADENINE PHOSPHORIBOSYLTRANSFERASE"/>
    <property type="match status" value="1"/>
</dbReference>
<dbReference type="PANTHER" id="PTHR32315">
    <property type="entry name" value="ADENINE PHOSPHORIBOSYLTRANSFERASE"/>
    <property type="match status" value="1"/>
</dbReference>
<evidence type="ECO:0000256" key="2">
    <source>
        <dbReference type="ARBA" id="ARBA00003968"/>
    </source>
</evidence>
<organism evidence="12 13">
    <name type="scientific">Monosiga brevicollis</name>
    <name type="common">Choanoflagellate</name>
    <dbReference type="NCBI Taxonomy" id="81824"/>
    <lineage>
        <taxon>Eukaryota</taxon>
        <taxon>Choanoflagellata</taxon>
        <taxon>Craspedida</taxon>
        <taxon>Salpingoecidae</taxon>
        <taxon>Monosiga</taxon>
    </lineage>
</organism>
<evidence type="ECO:0000256" key="5">
    <source>
        <dbReference type="ARBA" id="ARBA00008391"/>
    </source>
</evidence>
<dbReference type="GO" id="GO:0006168">
    <property type="term" value="P:adenine salvage"/>
    <property type="evidence" value="ECO:0000318"/>
    <property type="project" value="GO_Central"/>
</dbReference>
<dbReference type="GO" id="GO:0006166">
    <property type="term" value="P:purine ribonucleoside salvage"/>
    <property type="evidence" value="ECO:0007669"/>
    <property type="project" value="UniProtKB-KW"/>
</dbReference>
<dbReference type="AlphaFoldDB" id="A9V5E6"/>
<evidence type="ECO:0000256" key="3">
    <source>
        <dbReference type="ARBA" id="ARBA00004496"/>
    </source>
</evidence>
<comment type="function">
    <text evidence="2">Catalyzes a salvage reaction resulting in the formation of AMP, that is energically less costly than de novo synthesis.</text>
</comment>
<comment type="catalytic activity">
    <reaction evidence="1">
        <text>AMP + diphosphate = 5-phospho-alpha-D-ribose 1-diphosphate + adenine</text>
        <dbReference type="Rhea" id="RHEA:16609"/>
        <dbReference type="ChEBI" id="CHEBI:16708"/>
        <dbReference type="ChEBI" id="CHEBI:33019"/>
        <dbReference type="ChEBI" id="CHEBI:58017"/>
        <dbReference type="ChEBI" id="CHEBI:456215"/>
        <dbReference type="EC" id="2.4.2.7"/>
    </reaction>
</comment>
<evidence type="ECO:0000256" key="9">
    <source>
        <dbReference type="ARBA" id="ARBA00022679"/>
    </source>
</evidence>
<dbReference type="InterPro" id="IPR005764">
    <property type="entry name" value="Ade_phspho_trans"/>
</dbReference>
<sequence length="188" mass="19977">MAETTAPAADAGLDYVKSLITSHENFPIPGVLFQDAFPIFRDPVAMDIVLNRMLGLITRTSPKIDAIVGLDARGFLLGPLLSTHLHCSFVPIRKQGKLPGKCESVTYEKEYGTDVFEIQMDALKPGDKVVFVDDLIATGGTLRAATELVRKVGAEPLLATCIVGLPALEGATKVGIPVHALVPLPSGC</sequence>
<evidence type="ECO:0000313" key="13">
    <source>
        <dbReference type="Proteomes" id="UP000001357"/>
    </source>
</evidence>
<keyword evidence="8" id="KW-0328">Glycosyltransferase</keyword>
<keyword evidence="10" id="KW-0660">Purine salvage</keyword>
<evidence type="ECO:0000256" key="4">
    <source>
        <dbReference type="ARBA" id="ARBA00004659"/>
    </source>
</evidence>
<dbReference type="FunFam" id="3.40.50.2020:FF:000021">
    <property type="entry name" value="Adenine phosphoribosyltransferase"/>
    <property type="match status" value="1"/>
</dbReference>
<proteinExistence type="inferred from homology"/>
<evidence type="ECO:0000313" key="12">
    <source>
        <dbReference type="EMBL" id="EDQ87269.1"/>
    </source>
</evidence>
<feature type="domain" description="Phosphoribosyltransferase" evidence="11">
    <location>
        <begin position="51"/>
        <end position="157"/>
    </location>
</feature>
<comment type="subcellular location">
    <subcellularLocation>
        <location evidence="3">Cytoplasm</location>
    </subcellularLocation>
</comment>